<evidence type="ECO:0000313" key="2">
    <source>
        <dbReference type="Proteomes" id="UP000249915"/>
    </source>
</evidence>
<dbReference type="Proteomes" id="UP000249915">
    <property type="component" value="Unassembled WGS sequence"/>
</dbReference>
<reference evidence="1 2" key="1">
    <citation type="submission" date="2016-07" db="EMBL/GenBank/DDBJ databases">
        <title>Draft genome sequence of Prauserella muralis DSM 45305, isolated from a mould-covered wall in an indoor environment.</title>
        <authorList>
            <person name="Ruckert C."/>
            <person name="Albersmeier A."/>
            <person name="Jiang C.-L."/>
            <person name="Jiang Y."/>
            <person name="Kalinowski J."/>
            <person name="Schneider O."/>
            <person name="Winkler A."/>
            <person name="Zotchev S.B."/>
        </authorList>
    </citation>
    <scope>NUCLEOTIDE SEQUENCE [LARGE SCALE GENOMIC DNA]</scope>
    <source>
        <strain evidence="1 2">DSM 45305</strain>
    </source>
</reference>
<comment type="caution">
    <text evidence="1">The sequence shown here is derived from an EMBL/GenBank/DDBJ whole genome shotgun (WGS) entry which is preliminary data.</text>
</comment>
<organism evidence="1 2">
    <name type="scientific">Prauserella muralis</name>
    <dbReference type="NCBI Taxonomy" id="588067"/>
    <lineage>
        <taxon>Bacteria</taxon>
        <taxon>Bacillati</taxon>
        <taxon>Actinomycetota</taxon>
        <taxon>Actinomycetes</taxon>
        <taxon>Pseudonocardiales</taxon>
        <taxon>Pseudonocardiaceae</taxon>
        <taxon>Prauserella</taxon>
    </lineage>
</organism>
<protein>
    <submittedName>
        <fullName evidence="1">Uncharacterized protein</fullName>
    </submittedName>
</protein>
<keyword evidence="2" id="KW-1185">Reference proteome</keyword>
<sequence>MCVVGSDYFATRGSLPAVAVHVAESVRELRRRGAFPRHACVNIDVGPAEETLDVLVEGLSANTESDLDEAMTALRALSELAAGANVVEIDGTGPPLFLPRILAVDDNGTPFAGAVGVSIGRIRPMVGARRRARRRHR</sequence>
<gene>
    <name evidence="1" type="ORF">BAY60_15925</name>
</gene>
<proteinExistence type="predicted"/>
<dbReference type="AlphaFoldDB" id="A0A2V4B1C9"/>
<accession>A0A2V4B1C9</accession>
<dbReference type="EMBL" id="MASW01000002">
    <property type="protein sequence ID" value="PXY27853.1"/>
    <property type="molecule type" value="Genomic_DNA"/>
</dbReference>
<evidence type="ECO:0000313" key="1">
    <source>
        <dbReference type="EMBL" id="PXY27853.1"/>
    </source>
</evidence>
<name>A0A2V4B1C9_9PSEU</name>